<dbReference type="InterPro" id="IPR001609">
    <property type="entry name" value="Myosin_head_motor_dom-like"/>
</dbReference>
<evidence type="ECO:0000313" key="8">
    <source>
        <dbReference type="Proteomes" id="UP000515146"/>
    </source>
</evidence>
<comment type="similarity">
    <text evidence="6">Belongs to the TRAFAC class myosin-kinesin ATPase superfamily. Myosin family.</text>
</comment>
<dbReference type="GO" id="GO:0005737">
    <property type="term" value="C:cytoplasm"/>
    <property type="evidence" value="ECO:0007669"/>
    <property type="project" value="TreeGrafter"/>
</dbReference>
<evidence type="ECO:0000256" key="4">
    <source>
        <dbReference type="ARBA" id="ARBA00023175"/>
    </source>
</evidence>
<dbReference type="Pfam" id="PF00063">
    <property type="entry name" value="Myosin_head"/>
    <property type="match status" value="1"/>
</dbReference>
<dbReference type="Gene3D" id="1.20.58.530">
    <property type="match status" value="1"/>
</dbReference>
<proteinExistence type="inferred from homology"/>
<keyword evidence="4 6" id="KW-0505">Motor protein</keyword>
<dbReference type="GO" id="GO:0005524">
    <property type="term" value="F:ATP binding"/>
    <property type="evidence" value="ECO:0007669"/>
    <property type="project" value="UniProtKB-UniRule"/>
</dbReference>
<keyword evidence="1 6" id="KW-0547">Nucleotide-binding</keyword>
<dbReference type="PROSITE" id="PS51456">
    <property type="entry name" value="MYOSIN_MOTOR"/>
    <property type="match status" value="1"/>
</dbReference>
<dbReference type="OrthoDB" id="6108017at2759"/>
<dbReference type="PANTHER" id="PTHR13140:SF706">
    <property type="entry name" value="DILUTE CLASS UNCONVENTIONAL MYOSIN, ISOFORM C"/>
    <property type="match status" value="1"/>
</dbReference>
<evidence type="ECO:0000313" key="9">
    <source>
        <dbReference type="RefSeq" id="XP_027193648.1"/>
    </source>
</evidence>
<dbReference type="KEGG" id="dpte:113788384"/>
<evidence type="ECO:0000256" key="3">
    <source>
        <dbReference type="ARBA" id="ARBA00023123"/>
    </source>
</evidence>
<dbReference type="InParanoid" id="A0A6P6XLM2"/>
<dbReference type="InterPro" id="IPR027417">
    <property type="entry name" value="P-loop_NTPase"/>
</dbReference>
<sequence>MDELYVMDQVIKKLNTIHHNLSKRFIKASNNKNNVSNQSKIYTYAGQILISINPCQTFDNLYRPDLCELYYLDKTYTAAPHPFSIANKAFNLFLTLQISQFILVSGESGSGKTECTKSILQYLTWVTQRKKNDSKLPNNIVDSKVNNYLLLSNPFLEYFGNAKTLRNNNSSRFGKLFTLYYSEDGKSLLTANVDTYLLAKSRVVDLPDNEQNYHVFYSIVNSPKDFIKRYIDDDDWKHWKILGKQECLQYSDLSHPFNISRLLDIFKKFGLNDDIVDPIFRILFGILYLGEIQFMNIDNRNDAKLIDDSPLQKAMELWGIPFHLMQFINCLTTVKIRDVSKKLSCSEAHIMAMSVCKGIYECLFNYLVNIIRLRLNEEFTNTENSNILTIIKQNKFEQRSQNFHTNAKCIGVLDLFGFENVHNSLEQFCINYANEELHRHFLNCVVSKELDLLVEEEIANQAIREPINNYLNSQNFVNKEITKHCAYSIENDCSLPGTPISSTRKKKRHYTVSSNDKNSFIIQHYPEDVIYDCTGFIQKNTDYISSDLHYGNLNLIQSELKKVILSGQLQLFYNNILVEFNNQSDFLAESTLKNFNFLQNSANKTTSSTNTIDNSEDNLNTENIIEPKKDFSLMNNTIEASKSEYEDLFSVNKFHDIETIVMDLLSNKSHYKLADVLKQRAYLALGTKDYKKTAPQIYQNSSFQESNLIYETPVNSLEQFNIFESSEKSQNTLGNNSSLTENEYDLPVNIHKHSSDINNSQVSMKENDKINLNLKTPQKYPKQLQEYVIQTLLIKLKGQA</sequence>
<dbReference type="GO" id="GO:0007015">
    <property type="term" value="P:actin filament organization"/>
    <property type="evidence" value="ECO:0007669"/>
    <property type="project" value="TreeGrafter"/>
</dbReference>
<organism evidence="8 9">
    <name type="scientific">Dermatophagoides pteronyssinus</name>
    <name type="common">European house dust mite</name>
    <dbReference type="NCBI Taxonomy" id="6956"/>
    <lineage>
        <taxon>Eukaryota</taxon>
        <taxon>Metazoa</taxon>
        <taxon>Ecdysozoa</taxon>
        <taxon>Arthropoda</taxon>
        <taxon>Chelicerata</taxon>
        <taxon>Arachnida</taxon>
        <taxon>Acari</taxon>
        <taxon>Acariformes</taxon>
        <taxon>Sarcoptiformes</taxon>
        <taxon>Astigmata</taxon>
        <taxon>Psoroptidia</taxon>
        <taxon>Analgoidea</taxon>
        <taxon>Pyroglyphidae</taxon>
        <taxon>Dermatophagoidinae</taxon>
        <taxon>Dermatophagoides</taxon>
    </lineage>
</organism>
<dbReference type="GO" id="GO:0000146">
    <property type="term" value="F:microfilament motor activity"/>
    <property type="evidence" value="ECO:0007669"/>
    <property type="project" value="TreeGrafter"/>
</dbReference>
<dbReference type="Gene3D" id="1.10.10.820">
    <property type="match status" value="1"/>
</dbReference>
<dbReference type="AlphaFoldDB" id="A0A6P6XLM2"/>
<keyword evidence="5 6" id="KW-0009">Actin-binding</keyword>
<keyword evidence="8" id="KW-1185">Reference proteome</keyword>
<accession>A0A6P6XLM2</accession>
<name>A0A6P6XLM2_DERPT</name>
<dbReference type="SMART" id="SM00242">
    <property type="entry name" value="MYSc"/>
    <property type="match status" value="1"/>
</dbReference>
<dbReference type="Gene3D" id="1.20.120.720">
    <property type="entry name" value="Myosin VI head, motor domain, U50 subdomain"/>
    <property type="match status" value="1"/>
</dbReference>
<dbReference type="GO" id="GO:0016020">
    <property type="term" value="C:membrane"/>
    <property type="evidence" value="ECO:0007669"/>
    <property type="project" value="TreeGrafter"/>
</dbReference>
<dbReference type="PRINTS" id="PR00193">
    <property type="entry name" value="MYOSINHEAVY"/>
</dbReference>
<gene>
    <name evidence="9" type="primary">LOC113788384</name>
</gene>
<feature type="domain" description="Myosin motor" evidence="7">
    <location>
        <begin position="1"/>
        <end position="548"/>
    </location>
</feature>
<dbReference type="GO" id="GO:0051015">
    <property type="term" value="F:actin filament binding"/>
    <property type="evidence" value="ECO:0007669"/>
    <property type="project" value="TreeGrafter"/>
</dbReference>
<dbReference type="SUPFAM" id="SSF52540">
    <property type="entry name" value="P-loop containing nucleoside triphosphate hydrolases"/>
    <property type="match status" value="1"/>
</dbReference>
<dbReference type="Proteomes" id="UP000515146">
    <property type="component" value="Unplaced"/>
</dbReference>
<evidence type="ECO:0000256" key="1">
    <source>
        <dbReference type="ARBA" id="ARBA00022741"/>
    </source>
</evidence>
<evidence type="ECO:0000259" key="7">
    <source>
        <dbReference type="PROSITE" id="PS51456"/>
    </source>
</evidence>
<reference evidence="9" key="1">
    <citation type="submission" date="2025-08" db="UniProtKB">
        <authorList>
            <consortium name="RefSeq"/>
        </authorList>
    </citation>
    <scope>IDENTIFICATION</scope>
    <source>
        <strain evidence="9">Airmid</strain>
    </source>
</reference>
<dbReference type="GO" id="GO:0016459">
    <property type="term" value="C:myosin complex"/>
    <property type="evidence" value="ECO:0007669"/>
    <property type="project" value="UniProtKB-KW"/>
</dbReference>
<comment type="caution">
    <text evidence="6">Lacks conserved residue(s) required for the propagation of feature annotation.</text>
</comment>
<dbReference type="Gene3D" id="3.40.850.10">
    <property type="entry name" value="Kinesin motor domain"/>
    <property type="match status" value="1"/>
</dbReference>
<dbReference type="CDD" id="cd00124">
    <property type="entry name" value="MYSc"/>
    <property type="match status" value="1"/>
</dbReference>
<evidence type="ECO:0000256" key="2">
    <source>
        <dbReference type="ARBA" id="ARBA00022840"/>
    </source>
</evidence>
<protein>
    <submittedName>
        <fullName evidence="9">Myosin-2B-like</fullName>
    </submittedName>
</protein>
<keyword evidence="2 6" id="KW-0067">ATP-binding</keyword>
<dbReference type="InterPro" id="IPR036961">
    <property type="entry name" value="Kinesin_motor_dom_sf"/>
</dbReference>
<evidence type="ECO:0000256" key="6">
    <source>
        <dbReference type="PROSITE-ProRule" id="PRU00782"/>
    </source>
</evidence>
<feature type="binding site" evidence="6">
    <location>
        <begin position="106"/>
        <end position="113"/>
    </location>
    <ligand>
        <name>ATP</name>
        <dbReference type="ChEBI" id="CHEBI:30616"/>
    </ligand>
</feature>
<dbReference type="RefSeq" id="XP_027193648.1">
    <property type="nucleotide sequence ID" value="XM_027337847.1"/>
</dbReference>
<dbReference type="PANTHER" id="PTHR13140">
    <property type="entry name" value="MYOSIN"/>
    <property type="match status" value="1"/>
</dbReference>
<evidence type="ECO:0000256" key="5">
    <source>
        <dbReference type="ARBA" id="ARBA00023203"/>
    </source>
</evidence>
<keyword evidence="3 6" id="KW-0518">Myosin</keyword>